<evidence type="ECO:0000313" key="17">
    <source>
        <dbReference type="Proteomes" id="UP001396334"/>
    </source>
</evidence>
<dbReference type="Gene3D" id="3.30.200.20">
    <property type="entry name" value="Phosphorylase Kinase, domain 1"/>
    <property type="match status" value="1"/>
</dbReference>
<dbReference type="InterPro" id="IPR045874">
    <property type="entry name" value="LRK10/LRL21-25-like"/>
</dbReference>
<evidence type="ECO:0000256" key="13">
    <source>
        <dbReference type="SAM" id="MobiDB-lite"/>
    </source>
</evidence>
<dbReference type="InterPro" id="IPR017441">
    <property type="entry name" value="Protein_kinase_ATP_BS"/>
</dbReference>
<organism evidence="16 17">
    <name type="scientific">Hibiscus sabdariffa</name>
    <name type="common">roselle</name>
    <dbReference type="NCBI Taxonomy" id="183260"/>
    <lineage>
        <taxon>Eukaryota</taxon>
        <taxon>Viridiplantae</taxon>
        <taxon>Streptophyta</taxon>
        <taxon>Embryophyta</taxon>
        <taxon>Tracheophyta</taxon>
        <taxon>Spermatophyta</taxon>
        <taxon>Magnoliopsida</taxon>
        <taxon>eudicotyledons</taxon>
        <taxon>Gunneridae</taxon>
        <taxon>Pentapetalae</taxon>
        <taxon>rosids</taxon>
        <taxon>malvids</taxon>
        <taxon>Malvales</taxon>
        <taxon>Malvaceae</taxon>
        <taxon>Malvoideae</taxon>
        <taxon>Hibiscus</taxon>
    </lineage>
</organism>
<dbReference type="CDD" id="cd14066">
    <property type="entry name" value="STKc_IRAK"/>
    <property type="match status" value="1"/>
</dbReference>
<keyword evidence="2" id="KW-0723">Serine/threonine-protein kinase</keyword>
<evidence type="ECO:0000256" key="2">
    <source>
        <dbReference type="ARBA" id="ARBA00022527"/>
    </source>
</evidence>
<reference evidence="16 17" key="1">
    <citation type="journal article" date="2024" name="G3 (Bethesda)">
        <title>Genome assembly of Hibiscus sabdariffa L. provides insights into metabolisms of medicinal natural products.</title>
        <authorList>
            <person name="Kim T."/>
        </authorList>
    </citation>
    <scope>NUCLEOTIDE SEQUENCE [LARGE SCALE GENOMIC DNA]</scope>
    <source>
        <strain evidence="16">TK-2024</strain>
        <tissue evidence="16">Old leaves</tissue>
    </source>
</reference>
<evidence type="ECO:0000256" key="3">
    <source>
        <dbReference type="ARBA" id="ARBA00022679"/>
    </source>
</evidence>
<keyword evidence="10 14" id="KW-0472">Membrane</keyword>
<evidence type="ECO:0000256" key="1">
    <source>
        <dbReference type="ARBA" id="ARBA00004479"/>
    </source>
</evidence>
<name>A0ABR2TZ83_9ROSI</name>
<keyword evidence="9 14" id="KW-1133">Transmembrane helix</keyword>
<evidence type="ECO:0000256" key="14">
    <source>
        <dbReference type="SAM" id="Phobius"/>
    </source>
</evidence>
<dbReference type="InterPro" id="IPR025287">
    <property type="entry name" value="WAK_GUB"/>
</dbReference>
<dbReference type="PROSITE" id="PS50011">
    <property type="entry name" value="PROTEIN_KINASE_DOM"/>
    <property type="match status" value="1"/>
</dbReference>
<dbReference type="PROSITE" id="PS00107">
    <property type="entry name" value="PROTEIN_KINASE_ATP"/>
    <property type="match status" value="1"/>
</dbReference>
<keyword evidence="3" id="KW-0808">Transferase</keyword>
<keyword evidence="11" id="KW-0325">Glycoprotein</keyword>
<evidence type="ECO:0000256" key="7">
    <source>
        <dbReference type="ARBA" id="ARBA00022777"/>
    </source>
</evidence>
<keyword evidence="17" id="KW-1185">Reference proteome</keyword>
<evidence type="ECO:0000256" key="10">
    <source>
        <dbReference type="ARBA" id="ARBA00023136"/>
    </source>
</evidence>
<feature type="compositionally biased region" description="Polar residues" evidence="13">
    <location>
        <begin position="601"/>
        <end position="617"/>
    </location>
</feature>
<sequence>MTILVEAVAYSVRFMSSSIKEMFPLLLLFYLSAGAASEAANHACREQRCGHGPPIRFPFRLKGLHSHHCGYGTGFHVSCSSTNATVIELPASLELVVSKIDYEAQLLHLSDPTTTLIQGFPFLNLSNSPFHFGSLYSVLNYSVFNCSRKFGMFEWEDYSLSLGKPGYHIVALAANGSIDRSSSLFSCRKMYNVHSVPIQILETNHDIQLSWFSPKLNCRSCDEQRNLCGWEWNFTNSQLQTHCLPFHHHRHTGALTPQVVALVLGSCLLAIVVLAIYKVFVSDKLDKENQTRINKFLEDYKAVKPSRYSYADIKRITKQFKEELGQGAYGTVFKGKLSNETVVAVKVLNETKGNGQEFVNEVGMMGRIHHINVVRLVGFCADGFRRALVYEFLPNGSLQKFIASADSKSLILGWEKMQGIALGIAKGIEYLHQGCEQRILHFDIKPHNILIDHNFNPKICDFGLAKLCSKDQSAVSMTTARGTIGYIAPEVFSRNFGNVSHKSDVYSFGMLLLEMVGGRKTCNTKDDDKAMEVAYYPEWIYNLLEDGEDLRIPIEGDERNSKIAKKLAIVGLWCIQWHPVDRPSMEEVVQMLESEEDSLTMPPNSMDFSGPTRSNASMPERSRHQQELEAVSEVNQEIEEISD</sequence>
<keyword evidence="4 14" id="KW-0812">Transmembrane</keyword>
<dbReference type="PANTHER" id="PTHR27009">
    <property type="entry name" value="RUST RESISTANCE KINASE LR10-RELATED"/>
    <property type="match status" value="1"/>
</dbReference>
<keyword evidence="8 12" id="KW-0067">ATP-binding</keyword>
<feature type="transmembrane region" description="Helical" evidence="14">
    <location>
        <begin position="259"/>
        <end position="280"/>
    </location>
</feature>
<evidence type="ECO:0000259" key="15">
    <source>
        <dbReference type="PROSITE" id="PS50011"/>
    </source>
</evidence>
<dbReference type="Proteomes" id="UP001396334">
    <property type="component" value="Unassembled WGS sequence"/>
</dbReference>
<dbReference type="SUPFAM" id="SSF56112">
    <property type="entry name" value="Protein kinase-like (PK-like)"/>
    <property type="match status" value="1"/>
</dbReference>
<dbReference type="PROSITE" id="PS00108">
    <property type="entry name" value="PROTEIN_KINASE_ST"/>
    <property type="match status" value="1"/>
</dbReference>
<evidence type="ECO:0000256" key="11">
    <source>
        <dbReference type="ARBA" id="ARBA00023180"/>
    </source>
</evidence>
<dbReference type="InterPro" id="IPR008271">
    <property type="entry name" value="Ser/Thr_kinase_AS"/>
</dbReference>
<comment type="subcellular location">
    <subcellularLocation>
        <location evidence="1">Membrane</location>
        <topology evidence="1">Single-pass type I membrane protein</topology>
    </subcellularLocation>
</comment>
<accession>A0ABR2TZ83</accession>
<dbReference type="Gene3D" id="1.10.510.10">
    <property type="entry name" value="Transferase(Phosphotransferase) domain 1"/>
    <property type="match status" value="1"/>
</dbReference>
<evidence type="ECO:0000256" key="5">
    <source>
        <dbReference type="ARBA" id="ARBA00022729"/>
    </source>
</evidence>
<keyword evidence="5" id="KW-0732">Signal</keyword>
<comment type="caution">
    <text evidence="16">The sequence shown here is derived from an EMBL/GenBank/DDBJ whole genome shotgun (WGS) entry which is preliminary data.</text>
</comment>
<dbReference type="SMART" id="SM00220">
    <property type="entry name" value="S_TKc"/>
    <property type="match status" value="1"/>
</dbReference>
<gene>
    <name evidence="16" type="ORF">V6N11_017676</name>
</gene>
<keyword evidence="7" id="KW-0418">Kinase</keyword>
<feature type="binding site" evidence="12">
    <location>
        <position position="346"/>
    </location>
    <ligand>
        <name>ATP</name>
        <dbReference type="ChEBI" id="CHEBI:30616"/>
    </ligand>
</feature>
<evidence type="ECO:0000313" key="16">
    <source>
        <dbReference type="EMBL" id="KAK9042609.1"/>
    </source>
</evidence>
<feature type="region of interest" description="Disordered" evidence="13">
    <location>
        <begin position="596"/>
        <end position="643"/>
    </location>
</feature>
<dbReference type="InterPro" id="IPR000719">
    <property type="entry name" value="Prot_kinase_dom"/>
</dbReference>
<protein>
    <recommendedName>
        <fullName evidence="15">Protein kinase domain-containing protein</fullName>
    </recommendedName>
</protein>
<evidence type="ECO:0000256" key="12">
    <source>
        <dbReference type="PROSITE-ProRule" id="PRU10141"/>
    </source>
</evidence>
<proteinExistence type="predicted"/>
<keyword evidence="6 12" id="KW-0547">Nucleotide-binding</keyword>
<feature type="domain" description="Protein kinase" evidence="15">
    <location>
        <begin position="318"/>
        <end position="599"/>
    </location>
</feature>
<evidence type="ECO:0000256" key="8">
    <source>
        <dbReference type="ARBA" id="ARBA00022840"/>
    </source>
</evidence>
<dbReference type="InterPro" id="IPR011009">
    <property type="entry name" value="Kinase-like_dom_sf"/>
</dbReference>
<dbReference type="Pfam" id="PF00069">
    <property type="entry name" value="Pkinase"/>
    <property type="match status" value="1"/>
</dbReference>
<dbReference type="Pfam" id="PF13947">
    <property type="entry name" value="GUB_WAK_bind"/>
    <property type="match status" value="1"/>
</dbReference>
<dbReference type="EMBL" id="JBBPBN010000004">
    <property type="protein sequence ID" value="KAK9042609.1"/>
    <property type="molecule type" value="Genomic_DNA"/>
</dbReference>
<evidence type="ECO:0000256" key="4">
    <source>
        <dbReference type="ARBA" id="ARBA00022692"/>
    </source>
</evidence>
<evidence type="ECO:0000256" key="9">
    <source>
        <dbReference type="ARBA" id="ARBA00022989"/>
    </source>
</evidence>
<evidence type="ECO:0000256" key="6">
    <source>
        <dbReference type="ARBA" id="ARBA00022741"/>
    </source>
</evidence>